<feature type="transmembrane region" description="Helical" evidence="7">
    <location>
        <begin position="9"/>
        <end position="30"/>
    </location>
</feature>
<evidence type="ECO:0000256" key="1">
    <source>
        <dbReference type="ARBA" id="ARBA00004651"/>
    </source>
</evidence>
<dbReference type="AlphaFoldDB" id="A0A7K3VYH0"/>
<keyword evidence="5 7" id="KW-1133">Transmembrane helix</keyword>
<keyword evidence="6 7" id="KW-0472">Membrane</keyword>
<protein>
    <submittedName>
        <fullName evidence="9">ABC transporter permease</fullName>
    </submittedName>
</protein>
<sequence length="320" mass="34527">MIRYVLGRLVYGLVVLALVTVFVFVAITFIPSDAVDVMLADTGATEEQAAAMRSELGLDRPVWEQLGSFLGNAVQGDFGRSFYTDEPVVDLFLDRIPITLQLGGLALVIGTVLGLVLGIIAAVRRGTATDGAVRVTAVTFLSVPNFVLGLLILTALGLWFAWSPPFVYRGPTEDFVSWAQHMAIPAIALGTASMAGITRMTRSSLLENLGSQYIRTVRAKGAGERLVLFKHAMRNSVIAVLTLIGVDLATVLGGTVILEQMFSLPGTGQLVYQAVLDRDYPVVIACTIFYAGLFIVTMIIIDLLYAFIDPRIRAAREAGR</sequence>
<evidence type="ECO:0000259" key="8">
    <source>
        <dbReference type="PROSITE" id="PS50928"/>
    </source>
</evidence>
<evidence type="ECO:0000256" key="6">
    <source>
        <dbReference type="ARBA" id="ARBA00023136"/>
    </source>
</evidence>
<dbReference type="Pfam" id="PF19300">
    <property type="entry name" value="BPD_transp_1_N"/>
    <property type="match status" value="1"/>
</dbReference>
<gene>
    <name evidence="9" type="ORF">GCU56_07325</name>
</gene>
<feature type="transmembrane region" description="Helical" evidence="7">
    <location>
        <begin position="237"/>
        <end position="262"/>
    </location>
</feature>
<dbReference type="RefSeq" id="WP_163480869.1">
    <property type="nucleotide sequence ID" value="NZ_JAAGWF010000008.1"/>
</dbReference>
<comment type="caution">
    <text evidence="9">The sequence shown here is derived from an EMBL/GenBank/DDBJ whole genome shotgun (WGS) entry which is preliminary data.</text>
</comment>
<feature type="domain" description="ABC transmembrane type-1" evidence="8">
    <location>
        <begin position="96"/>
        <end position="305"/>
    </location>
</feature>
<name>A0A7K3VYH0_9ACTN</name>
<dbReference type="Proteomes" id="UP000470246">
    <property type="component" value="Unassembled WGS sequence"/>
</dbReference>
<dbReference type="InterPro" id="IPR045621">
    <property type="entry name" value="BPD_transp_1_N"/>
</dbReference>
<dbReference type="InterPro" id="IPR035906">
    <property type="entry name" value="MetI-like_sf"/>
</dbReference>
<dbReference type="PROSITE" id="PS50928">
    <property type="entry name" value="ABC_TM1"/>
    <property type="match status" value="1"/>
</dbReference>
<dbReference type="GO" id="GO:0055085">
    <property type="term" value="P:transmembrane transport"/>
    <property type="evidence" value="ECO:0007669"/>
    <property type="project" value="InterPro"/>
</dbReference>
<keyword evidence="3" id="KW-1003">Cell membrane</keyword>
<feature type="transmembrane region" description="Helical" evidence="7">
    <location>
        <begin position="282"/>
        <end position="308"/>
    </location>
</feature>
<reference evidence="9 10" key="1">
    <citation type="submission" date="2020-02" db="EMBL/GenBank/DDBJ databases">
        <title>Geodermatophilus sabuli CPCC 205279 I12A-02694.</title>
        <authorList>
            <person name="Jiang Z."/>
        </authorList>
    </citation>
    <scope>NUCLEOTIDE SEQUENCE [LARGE SCALE GENOMIC DNA]</scope>
    <source>
        <strain evidence="9 10">I12A-02694</strain>
    </source>
</reference>
<evidence type="ECO:0000313" key="9">
    <source>
        <dbReference type="EMBL" id="NEK57681.1"/>
    </source>
</evidence>
<dbReference type="InterPro" id="IPR000515">
    <property type="entry name" value="MetI-like"/>
</dbReference>
<evidence type="ECO:0000256" key="2">
    <source>
        <dbReference type="ARBA" id="ARBA00022448"/>
    </source>
</evidence>
<organism evidence="9 10">
    <name type="scientific">Geodermatophilus sabuli</name>
    <dbReference type="NCBI Taxonomy" id="1564158"/>
    <lineage>
        <taxon>Bacteria</taxon>
        <taxon>Bacillati</taxon>
        <taxon>Actinomycetota</taxon>
        <taxon>Actinomycetes</taxon>
        <taxon>Geodermatophilales</taxon>
        <taxon>Geodermatophilaceae</taxon>
        <taxon>Geodermatophilus</taxon>
    </lineage>
</organism>
<dbReference type="Gene3D" id="1.10.3720.10">
    <property type="entry name" value="MetI-like"/>
    <property type="match status" value="1"/>
</dbReference>
<comment type="subcellular location">
    <subcellularLocation>
        <location evidence="1 7">Cell membrane</location>
        <topology evidence="1 7">Multi-pass membrane protein</topology>
    </subcellularLocation>
</comment>
<dbReference type="SUPFAM" id="SSF161098">
    <property type="entry name" value="MetI-like"/>
    <property type="match status" value="1"/>
</dbReference>
<feature type="transmembrane region" description="Helical" evidence="7">
    <location>
        <begin position="98"/>
        <end position="123"/>
    </location>
</feature>
<dbReference type="Pfam" id="PF00528">
    <property type="entry name" value="BPD_transp_1"/>
    <property type="match status" value="1"/>
</dbReference>
<keyword evidence="2 7" id="KW-0813">Transport</keyword>
<evidence type="ECO:0000256" key="5">
    <source>
        <dbReference type="ARBA" id="ARBA00022989"/>
    </source>
</evidence>
<feature type="transmembrane region" description="Helical" evidence="7">
    <location>
        <begin position="135"/>
        <end position="162"/>
    </location>
</feature>
<dbReference type="PANTHER" id="PTHR43163">
    <property type="entry name" value="DIPEPTIDE TRANSPORT SYSTEM PERMEASE PROTEIN DPPB-RELATED"/>
    <property type="match status" value="1"/>
</dbReference>
<evidence type="ECO:0000256" key="3">
    <source>
        <dbReference type="ARBA" id="ARBA00022475"/>
    </source>
</evidence>
<keyword evidence="10" id="KW-1185">Reference proteome</keyword>
<dbReference type="GO" id="GO:0005886">
    <property type="term" value="C:plasma membrane"/>
    <property type="evidence" value="ECO:0007669"/>
    <property type="project" value="UniProtKB-SubCell"/>
</dbReference>
<dbReference type="PANTHER" id="PTHR43163:SF7">
    <property type="entry name" value="DIPEPTIDE-TRANSPORT INTEGRAL MEMBRANE PROTEIN ABC TRANSPORTER DPPB-RELATED"/>
    <property type="match status" value="1"/>
</dbReference>
<proteinExistence type="inferred from homology"/>
<evidence type="ECO:0000256" key="7">
    <source>
        <dbReference type="RuleBase" id="RU363032"/>
    </source>
</evidence>
<dbReference type="CDD" id="cd06261">
    <property type="entry name" value="TM_PBP2"/>
    <property type="match status" value="1"/>
</dbReference>
<feature type="transmembrane region" description="Helical" evidence="7">
    <location>
        <begin position="182"/>
        <end position="201"/>
    </location>
</feature>
<dbReference type="EMBL" id="JAAGWF010000008">
    <property type="protein sequence ID" value="NEK57681.1"/>
    <property type="molecule type" value="Genomic_DNA"/>
</dbReference>
<evidence type="ECO:0000256" key="4">
    <source>
        <dbReference type="ARBA" id="ARBA00022692"/>
    </source>
</evidence>
<comment type="similarity">
    <text evidence="7">Belongs to the binding-protein-dependent transport system permease family.</text>
</comment>
<evidence type="ECO:0000313" key="10">
    <source>
        <dbReference type="Proteomes" id="UP000470246"/>
    </source>
</evidence>
<accession>A0A7K3VYH0</accession>
<keyword evidence="4 7" id="KW-0812">Transmembrane</keyword>